<evidence type="ECO:0000256" key="4">
    <source>
        <dbReference type="ARBA" id="ARBA00022475"/>
    </source>
</evidence>
<proteinExistence type="inferred from homology"/>
<feature type="transmembrane region" description="Helical" evidence="8">
    <location>
        <begin position="289"/>
        <end position="309"/>
    </location>
</feature>
<keyword evidence="3 8" id="KW-0813">Transport</keyword>
<dbReference type="Pfam" id="PF00528">
    <property type="entry name" value="BPD_transp_1"/>
    <property type="match status" value="1"/>
</dbReference>
<comment type="similarity">
    <text evidence="2">Belongs to the binding-protein-dependent transport system permease family. CysTW subfamily.</text>
</comment>
<dbReference type="PATRIC" id="fig|547559.17.peg.757"/>
<geneLocation type="plasmid" evidence="11 13">
    <name>pNMAG01</name>
</geneLocation>
<feature type="transmembrane region" description="Helical" evidence="8">
    <location>
        <begin position="187"/>
        <end position="210"/>
    </location>
</feature>
<dbReference type="GeneID" id="8826723"/>
<evidence type="ECO:0000256" key="5">
    <source>
        <dbReference type="ARBA" id="ARBA00022692"/>
    </source>
</evidence>
<dbReference type="InterPro" id="IPR035906">
    <property type="entry name" value="MetI-like_sf"/>
</dbReference>
<dbReference type="OrthoDB" id="45815at2157"/>
<dbReference type="PANTHER" id="PTHR42929">
    <property type="entry name" value="INNER MEMBRANE ABC TRANSPORTER PERMEASE PROTEIN YDCU-RELATED-RELATED"/>
    <property type="match status" value="1"/>
</dbReference>
<evidence type="ECO:0000313" key="11">
    <source>
        <dbReference type="EMBL" id="ADD07394.1"/>
    </source>
</evidence>
<dbReference type="HOGENOM" id="CLU_016047_18_3_2"/>
<dbReference type="SUPFAM" id="SSF161098">
    <property type="entry name" value="MetI-like"/>
    <property type="match status" value="1"/>
</dbReference>
<keyword evidence="4" id="KW-1003">Cell membrane</keyword>
<evidence type="ECO:0000256" key="3">
    <source>
        <dbReference type="ARBA" id="ARBA00022448"/>
    </source>
</evidence>
<evidence type="ECO:0000256" key="6">
    <source>
        <dbReference type="ARBA" id="ARBA00022989"/>
    </source>
</evidence>
<gene>
    <name evidence="11" type="ordered locus">Nmag_3853</name>
    <name evidence="12" type="ORF">C500_03974</name>
</gene>
<evidence type="ECO:0000259" key="10">
    <source>
        <dbReference type="PROSITE" id="PS50928"/>
    </source>
</evidence>
<evidence type="ECO:0000313" key="14">
    <source>
        <dbReference type="Proteomes" id="UP000011543"/>
    </source>
</evidence>
<feature type="transmembrane region" description="Helical" evidence="8">
    <location>
        <begin position="107"/>
        <end position="128"/>
    </location>
</feature>
<dbReference type="PANTHER" id="PTHR42929:SF1">
    <property type="entry name" value="INNER MEMBRANE ABC TRANSPORTER PERMEASE PROTEIN YDCU-RELATED"/>
    <property type="match status" value="1"/>
</dbReference>
<reference evidence="11" key="4">
    <citation type="submission" date="2016-09" db="EMBL/GenBank/DDBJ databases">
        <authorList>
            <person name="Pfeiffer F."/>
        </authorList>
    </citation>
    <scope>NUCLEOTIDE SEQUENCE</scope>
    <source>
        <strain evidence="11">ATCC 43099</strain>
        <plasmid evidence="11">pNMAG01</plasmid>
    </source>
</reference>
<feature type="region of interest" description="Disordered" evidence="9">
    <location>
        <begin position="1"/>
        <end position="20"/>
    </location>
</feature>
<name>D3T1D5_NATMM</name>
<dbReference type="CDD" id="cd06261">
    <property type="entry name" value="TM_PBP2"/>
    <property type="match status" value="1"/>
</dbReference>
<dbReference type="AlphaFoldDB" id="D3T1D5"/>
<reference evidence="13" key="1">
    <citation type="submission" date="2010-02" db="EMBL/GenBank/DDBJ databases">
        <title>Complete sequence of plasmid 1 of Natrialba magadii ATCC 43099.</title>
        <authorList>
            <consortium name="US DOE Joint Genome Institute"/>
            <person name="Lucas S."/>
            <person name="Copeland A."/>
            <person name="Lapidus A."/>
            <person name="Cheng J.-F."/>
            <person name="Bruce D."/>
            <person name="Goodwin L."/>
            <person name="Pitluck S."/>
            <person name="Davenport K."/>
            <person name="Saunders E."/>
            <person name="Detter J.C."/>
            <person name="Han C."/>
            <person name="Tapia R."/>
            <person name="Land M."/>
            <person name="Hauser L."/>
            <person name="Kyrpides N."/>
            <person name="Mikhailova N."/>
            <person name="De Castro R.E."/>
            <person name="Maupin-Furlow J.A."/>
            <person name="Woyke T."/>
        </authorList>
    </citation>
    <scope>NUCLEOTIDE SEQUENCE [LARGE SCALE GENOMIC DNA]</scope>
    <source>
        <strain evidence="13">ATCC 43099 / DSM 3394 / CCM 3739 / CIP 104546 / IAM 13178 / JCM 8861 / NBRC 102185 / NCIMB 2190 / MS3</strain>
        <plasmid evidence="13">pNMAG01</plasmid>
    </source>
</reference>
<keyword evidence="13" id="KW-1185">Reference proteome</keyword>
<dbReference type="GO" id="GO:0005886">
    <property type="term" value="C:plasma membrane"/>
    <property type="evidence" value="ECO:0007669"/>
    <property type="project" value="UniProtKB-SubCell"/>
</dbReference>
<dbReference type="Gene3D" id="1.10.3720.10">
    <property type="entry name" value="MetI-like"/>
    <property type="match status" value="1"/>
</dbReference>
<evidence type="ECO:0000256" key="8">
    <source>
        <dbReference type="RuleBase" id="RU363032"/>
    </source>
</evidence>
<dbReference type="RefSeq" id="WP_004214365.1">
    <property type="nucleotide sequence ID" value="NC_013923.1"/>
</dbReference>
<reference evidence="12 14" key="3">
    <citation type="journal article" date="2014" name="PLoS Genet.">
        <title>Phylogenetically driven sequencing of extremely halophilic archaea reveals strategies for static and dynamic osmo-response.</title>
        <authorList>
            <person name="Becker E.A."/>
            <person name="Seitzer P.M."/>
            <person name="Tritt A."/>
            <person name="Larsen D."/>
            <person name="Krusor M."/>
            <person name="Yao A.I."/>
            <person name="Wu D."/>
            <person name="Madern D."/>
            <person name="Eisen J.A."/>
            <person name="Darling A.E."/>
            <person name="Facciotti M.T."/>
        </authorList>
    </citation>
    <scope>NUCLEOTIDE SEQUENCE [LARGE SCALE GENOMIC DNA]</scope>
    <source>
        <strain evidence="14">ATCC 43099 / DSM 3394 / CCM 3739 / CIP 104546 / IAM 13178 / JCM 8861 / NBRC 102185 / NCIMB 2190 / MS3</strain>
        <strain evidence="12">MS-3</strain>
    </source>
</reference>
<organism evidence="11 13">
    <name type="scientific">Natrialba magadii (strain ATCC 43099 / DSM 3394 / CCM 3739 / CIP 104546 / IAM 13178 / JCM 8861 / NBRC 102185 / NCIMB 2190 / MS3)</name>
    <name type="common">Natronobacterium magadii</name>
    <dbReference type="NCBI Taxonomy" id="547559"/>
    <lineage>
        <taxon>Archaea</taxon>
        <taxon>Methanobacteriati</taxon>
        <taxon>Methanobacteriota</taxon>
        <taxon>Stenosarchaea group</taxon>
        <taxon>Halobacteria</taxon>
        <taxon>Halobacteriales</taxon>
        <taxon>Natrialbaceae</taxon>
        <taxon>Natrialba</taxon>
    </lineage>
</organism>
<feature type="domain" description="ABC transmembrane type-1" evidence="10">
    <location>
        <begin position="103"/>
        <end position="308"/>
    </location>
</feature>
<keyword evidence="11" id="KW-0614">Plasmid</keyword>
<sequence length="326" mass="35495">MSSQDDVATDPVRSQRTPETGTLRERILEWADSEVFKGSISLGPVLILLTVFYAVPVALLLIYSIFVEDPFASGLTFEHFGRFIDVSAITSLQFGELSYVRLLGRSIGIAVIVTVLSLVISYPITYYLGQYAPERWKIALVMLVIIPFWTSYLIRTYAWIPILSNNGFINSALTTVGLPTLPLLNNYIGSIIGLVYVFVPFTILPLYASMEGLDSSLIEAARDLGASRWEAFREVVFPLTLPGALAGGVFVFIKTAAAYVTPSLLGGTSGRMYAQVIENQFGTAFNWNFGAALAVILVVVVLGTIWIAMRWGIDVKGSRGLGGGGL</sequence>
<evidence type="ECO:0000256" key="7">
    <source>
        <dbReference type="ARBA" id="ARBA00023136"/>
    </source>
</evidence>
<keyword evidence="6 8" id="KW-1133">Transmembrane helix</keyword>
<feature type="transmembrane region" description="Helical" evidence="8">
    <location>
        <begin position="140"/>
        <end position="160"/>
    </location>
</feature>
<dbReference type="InterPro" id="IPR000515">
    <property type="entry name" value="MetI-like"/>
</dbReference>
<dbReference type="Proteomes" id="UP000011543">
    <property type="component" value="Unassembled WGS sequence"/>
</dbReference>
<feature type="transmembrane region" description="Helical" evidence="8">
    <location>
        <begin position="45"/>
        <end position="66"/>
    </location>
</feature>
<keyword evidence="5 8" id="KW-0812">Transmembrane</keyword>
<dbReference type="PROSITE" id="PS50928">
    <property type="entry name" value="ABC_TM1"/>
    <property type="match status" value="1"/>
</dbReference>
<dbReference type="Proteomes" id="UP000001879">
    <property type="component" value="Plasmid pNMAG01"/>
</dbReference>
<reference evidence="11 13" key="2">
    <citation type="journal article" date="2012" name="BMC Genomics">
        <title>A comparative genomics perspective on the genetic content of the alkaliphilic haloarchaeon Natrialba magadii ATCC 43099T.</title>
        <authorList>
            <person name="Siddaramappa S."/>
            <person name="Challacombe J.F."/>
            <person name="Decastro R.E."/>
            <person name="Pfeiffer F."/>
            <person name="Sastre D.E."/>
            <person name="Gimenez M.I."/>
            <person name="Paggi R.A."/>
            <person name="Detter J.C."/>
            <person name="Davenport K.W."/>
            <person name="Goodwin L.A."/>
            <person name="Kyrpides N."/>
            <person name="Tapia R."/>
            <person name="Pitluck S."/>
            <person name="Lucas S."/>
            <person name="Woyke T."/>
            <person name="Maupin-Furlow J.A."/>
        </authorList>
    </citation>
    <scope>NUCLEOTIDE SEQUENCE [LARGE SCALE GENOMIC DNA]</scope>
    <source>
        <strain evidence="11">ATCC 43099</strain>
        <strain evidence="13">ATCC 43099 / DSM 3394 / CCM 3739 / CIP 104546 / IAM 13178 / JCM 8861 / NBRC 102185 / NCIMB 2190 / MS3</strain>
    </source>
</reference>
<accession>D3T1D5</accession>
<evidence type="ECO:0000256" key="9">
    <source>
        <dbReference type="SAM" id="MobiDB-lite"/>
    </source>
</evidence>
<protein>
    <submittedName>
        <fullName evidence="11">ABC-type transport system permease protein</fullName>
    </submittedName>
    <submittedName>
        <fullName evidence="12">Binding-protein-dependent transport system inner membrane protein</fullName>
    </submittedName>
</protein>
<dbReference type="KEGG" id="nmg:Nmag_3853"/>
<dbReference type="EMBL" id="CP001933">
    <property type="protein sequence ID" value="ADD07394.1"/>
    <property type="molecule type" value="Genomic_DNA"/>
</dbReference>
<evidence type="ECO:0000256" key="2">
    <source>
        <dbReference type="ARBA" id="ARBA00007069"/>
    </source>
</evidence>
<dbReference type="EMBL" id="AOHS01000016">
    <property type="protein sequence ID" value="ELY32418.1"/>
    <property type="molecule type" value="Genomic_DNA"/>
</dbReference>
<evidence type="ECO:0000313" key="12">
    <source>
        <dbReference type="EMBL" id="ELY32418.1"/>
    </source>
</evidence>
<dbReference type="GO" id="GO:0055085">
    <property type="term" value="P:transmembrane transport"/>
    <property type="evidence" value="ECO:0007669"/>
    <property type="project" value="InterPro"/>
</dbReference>
<evidence type="ECO:0000256" key="1">
    <source>
        <dbReference type="ARBA" id="ARBA00004651"/>
    </source>
</evidence>
<keyword evidence="7 8" id="KW-0472">Membrane</keyword>
<evidence type="ECO:0000313" key="13">
    <source>
        <dbReference type="Proteomes" id="UP000001879"/>
    </source>
</evidence>
<comment type="subcellular location">
    <subcellularLocation>
        <location evidence="1 8">Cell membrane</location>
        <topology evidence="1 8">Multi-pass membrane protein</topology>
    </subcellularLocation>
</comment>